<feature type="non-terminal residue" evidence="1">
    <location>
        <position position="75"/>
    </location>
</feature>
<evidence type="ECO:0000313" key="1">
    <source>
        <dbReference type="EMBL" id="CAK9157731.1"/>
    </source>
</evidence>
<feature type="non-terminal residue" evidence="1">
    <location>
        <position position="1"/>
    </location>
</feature>
<organism evidence="1 2">
    <name type="scientific">Ilex paraguariensis</name>
    <name type="common">yerba mate</name>
    <dbReference type="NCBI Taxonomy" id="185542"/>
    <lineage>
        <taxon>Eukaryota</taxon>
        <taxon>Viridiplantae</taxon>
        <taxon>Streptophyta</taxon>
        <taxon>Embryophyta</taxon>
        <taxon>Tracheophyta</taxon>
        <taxon>Spermatophyta</taxon>
        <taxon>Magnoliopsida</taxon>
        <taxon>eudicotyledons</taxon>
        <taxon>Gunneridae</taxon>
        <taxon>Pentapetalae</taxon>
        <taxon>asterids</taxon>
        <taxon>campanulids</taxon>
        <taxon>Aquifoliales</taxon>
        <taxon>Aquifoliaceae</taxon>
        <taxon>Ilex</taxon>
    </lineage>
</organism>
<protein>
    <submittedName>
        <fullName evidence="1">Uncharacterized protein</fullName>
    </submittedName>
</protein>
<evidence type="ECO:0000313" key="2">
    <source>
        <dbReference type="Proteomes" id="UP001642360"/>
    </source>
</evidence>
<keyword evidence="2" id="KW-1185">Reference proteome</keyword>
<reference evidence="1 2" key="1">
    <citation type="submission" date="2024-02" db="EMBL/GenBank/DDBJ databases">
        <authorList>
            <person name="Vignale AGUSTIN F."/>
            <person name="Sosa J E."/>
            <person name="Modenutti C."/>
        </authorList>
    </citation>
    <scope>NUCLEOTIDE SEQUENCE [LARGE SCALE GENOMIC DNA]</scope>
</reference>
<gene>
    <name evidence="1" type="ORF">ILEXP_LOCUS26300</name>
</gene>
<accession>A0ABC8SKN1</accession>
<dbReference type="Proteomes" id="UP001642360">
    <property type="component" value="Unassembled WGS sequence"/>
</dbReference>
<dbReference type="EMBL" id="CAUOFW020003058">
    <property type="protein sequence ID" value="CAK9157731.1"/>
    <property type="molecule type" value="Genomic_DNA"/>
</dbReference>
<dbReference type="AlphaFoldDB" id="A0ABC8SKN1"/>
<sequence>LGQITMSHRSGSSPRGTIDKIFFMLQVMQQQFEQLNLVLGEVRDRIDQQEAAIRNLQGEDSRTNLFRKGGMMRIK</sequence>
<proteinExistence type="predicted"/>
<comment type="caution">
    <text evidence="1">The sequence shown here is derived from an EMBL/GenBank/DDBJ whole genome shotgun (WGS) entry which is preliminary data.</text>
</comment>
<name>A0ABC8SKN1_9AQUA</name>